<dbReference type="AlphaFoldDB" id="A0A2W5NHV4"/>
<dbReference type="InterPro" id="IPR003752">
    <property type="entry name" value="DiS_bond_form_DsbB/BdbC"/>
</dbReference>
<evidence type="ECO:0000256" key="4">
    <source>
        <dbReference type="ARBA" id="ARBA00023136"/>
    </source>
</evidence>
<evidence type="ECO:0000256" key="2">
    <source>
        <dbReference type="ARBA" id="ARBA00022692"/>
    </source>
</evidence>
<dbReference type="EMBL" id="QFPX01000019">
    <property type="protein sequence ID" value="PZQ53056.1"/>
    <property type="molecule type" value="Genomic_DNA"/>
</dbReference>
<evidence type="ECO:0000313" key="6">
    <source>
        <dbReference type="EMBL" id="PZQ53056.1"/>
    </source>
</evidence>
<comment type="caution">
    <text evidence="6">The sequence shown here is derived from an EMBL/GenBank/DDBJ whole genome shotgun (WGS) entry which is preliminary data.</text>
</comment>
<keyword evidence="2 5" id="KW-0812">Transmembrane</keyword>
<name>A0A2W5NHV4_9SPHN</name>
<evidence type="ECO:0000256" key="5">
    <source>
        <dbReference type="SAM" id="Phobius"/>
    </source>
</evidence>
<sequence>MTVAVAAPLRAARALALAVPVVLLGGAYVSQYVFGLHPCEMCWWQRYPHMFAIVFAALAFFWRPVRPLVAVAAVGILTSGLIGGFHAGVEYGWWQGMTACTSTPFAAGVDPMEAILNAPVIRCDVAPWTLGGISLAGFNFLISTLGALAVFGLVARSRKVPS</sequence>
<dbReference type="InterPro" id="IPR024199">
    <property type="entry name" value="Uncharacterised_DsbB"/>
</dbReference>
<feature type="transmembrane region" description="Helical" evidence="5">
    <location>
        <begin position="12"/>
        <end position="34"/>
    </location>
</feature>
<comment type="subcellular location">
    <subcellularLocation>
        <location evidence="1">Membrane</location>
        <topology evidence="1">Multi-pass membrane protein</topology>
    </subcellularLocation>
</comment>
<accession>A0A2W5NHV4</accession>
<gene>
    <name evidence="6" type="ORF">DI555_18465</name>
</gene>
<proteinExistence type="predicted"/>
<feature type="transmembrane region" description="Helical" evidence="5">
    <location>
        <begin position="135"/>
        <end position="155"/>
    </location>
</feature>
<reference evidence="6 7" key="1">
    <citation type="submission" date="2017-08" db="EMBL/GenBank/DDBJ databases">
        <title>Infants hospitalized years apart are colonized by the same room-sourced microbial strains.</title>
        <authorList>
            <person name="Brooks B."/>
            <person name="Olm M.R."/>
            <person name="Firek B.A."/>
            <person name="Baker R."/>
            <person name="Thomas B.C."/>
            <person name="Morowitz M.J."/>
            <person name="Banfield J.F."/>
        </authorList>
    </citation>
    <scope>NUCLEOTIDE SEQUENCE [LARGE SCALE GENOMIC DNA]</scope>
    <source>
        <strain evidence="6">S2_005_002_R2_33</strain>
    </source>
</reference>
<dbReference type="GO" id="GO:0016020">
    <property type="term" value="C:membrane"/>
    <property type="evidence" value="ECO:0007669"/>
    <property type="project" value="UniProtKB-SubCell"/>
</dbReference>
<keyword evidence="3 5" id="KW-1133">Transmembrane helix</keyword>
<evidence type="ECO:0000256" key="3">
    <source>
        <dbReference type="ARBA" id="ARBA00022989"/>
    </source>
</evidence>
<dbReference type="GO" id="GO:0006457">
    <property type="term" value="P:protein folding"/>
    <property type="evidence" value="ECO:0007669"/>
    <property type="project" value="InterPro"/>
</dbReference>
<keyword evidence="4 5" id="KW-0472">Membrane</keyword>
<dbReference type="Proteomes" id="UP000249082">
    <property type="component" value="Unassembled WGS sequence"/>
</dbReference>
<dbReference type="SUPFAM" id="SSF158442">
    <property type="entry name" value="DsbB-like"/>
    <property type="match status" value="1"/>
</dbReference>
<organism evidence="6 7">
    <name type="scientific">Novosphingobium pentaromativorans</name>
    <dbReference type="NCBI Taxonomy" id="205844"/>
    <lineage>
        <taxon>Bacteria</taxon>
        <taxon>Pseudomonadati</taxon>
        <taxon>Pseudomonadota</taxon>
        <taxon>Alphaproteobacteria</taxon>
        <taxon>Sphingomonadales</taxon>
        <taxon>Sphingomonadaceae</taxon>
        <taxon>Novosphingobium</taxon>
    </lineage>
</organism>
<dbReference type="Pfam" id="PF02600">
    <property type="entry name" value="DsbB"/>
    <property type="match status" value="1"/>
</dbReference>
<dbReference type="GO" id="GO:0015035">
    <property type="term" value="F:protein-disulfide reductase activity"/>
    <property type="evidence" value="ECO:0007669"/>
    <property type="project" value="InterPro"/>
</dbReference>
<dbReference type="Gene3D" id="1.20.1550.10">
    <property type="entry name" value="DsbB-like"/>
    <property type="match status" value="1"/>
</dbReference>
<dbReference type="PIRSF" id="PIRSF033913">
    <property type="entry name" value="S-S_format_DsbB"/>
    <property type="match status" value="1"/>
</dbReference>
<dbReference type="InterPro" id="IPR023380">
    <property type="entry name" value="DsbB-like_sf"/>
</dbReference>
<evidence type="ECO:0000313" key="7">
    <source>
        <dbReference type="Proteomes" id="UP000249082"/>
    </source>
</evidence>
<protein>
    <submittedName>
        <fullName evidence="6">Disulfide bond formation protein B</fullName>
    </submittedName>
</protein>
<feature type="transmembrane region" description="Helical" evidence="5">
    <location>
        <begin position="46"/>
        <end position="62"/>
    </location>
</feature>
<evidence type="ECO:0000256" key="1">
    <source>
        <dbReference type="ARBA" id="ARBA00004141"/>
    </source>
</evidence>
<feature type="transmembrane region" description="Helical" evidence="5">
    <location>
        <begin position="69"/>
        <end position="89"/>
    </location>
</feature>